<dbReference type="Gene3D" id="3.90.1150.190">
    <property type="entry name" value="SLED domain"/>
    <property type="match status" value="1"/>
</dbReference>
<dbReference type="Proteomes" id="UP000014760">
    <property type="component" value="Unassembled WGS sequence"/>
</dbReference>
<evidence type="ECO:0000256" key="4">
    <source>
        <dbReference type="ARBA" id="ARBA00023242"/>
    </source>
</evidence>
<dbReference type="InterPro" id="IPR038348">
    <property type="entry name" value="SLED_sf"/>
</dbReference>
<comment type="subcellular location">
    <subcellularLocation>
        <location evidence="1">Nucleus</location>
    </subcellularLocation>
</comment>
<evidence type="ECO:0000256" key="1">
    <source>
        <dbReference type="ARBA" id="ARBA00004123"/>
    </source>
</evidence>
<dbReference type="InterPro" id="IPR021987">
    <property type="entry name" value="SLED"/>
</dbReference>
<dbReference type="CDD" id="cd20094">
    <property type="entry name" value="MBT_SFMBT_rpt2"/>
    <property type="match status" value="1"/>
</dbReference>
<dbReference type="CDD" id="cd20095">
    <property type="entry name" value="MBT_SFMBT_rpt3"/>
    <property type="match status" value="1"/>
</dbReference>
<dbReference type="HOGENOM" id="CLU_005352_0_0_1"/>
<dbReference type="InterPro" id="IPR001660">
    <property type="entry name" value="SAM"/>
</dbReference>
<dbReference type="Gene3D" id="1.10.150.50">
    <property type="entry name" value="Transcription Factor, Ets-1"/>
    <property type="match status" value="1"/>
</dbReference>
<reference evidence="10" key="1">
    <citation type="submission" date="2012-12" db="EMBL/GenBank/DDBJ databases">
        <authorList>
            <person name="Hellsten U."/>
            <person name="Grimwood J."/>
            <person name="Chapman J.A."/>
            <person name="Shapiro H."/>
            <person name="Aerts A."/>
            <person name="Otillar R.P."/>
            <person name="Terry A.Y."/>
            <person name="Boore J.L."/>
            <person name="Simakov O."/>
            <person name="Marletaz F."/>
            <person name="Cho S.-J."/>
            <person name="Edsinger-Gonzales E."/>
            <person name="Havlak P."/>
            <person name="Kuo D.-H."/>
            <person name="Larsson T."/>
            <person name="Lv J."/>
            <person name="Arendt D."/>
            <person name="Savage R."/>
            <person name="Osoegawa K."/>
            <person name="de Jong P."/>
            <person name="Lindberg D.R."/>
            <person name="Seaver E.C."/>
            <person name="Weisblat D.A."/>
            <person name="Putnam N.H."/>
            <person name="Grigoriev I.V."/>
            <person name="Rokhsar D.S."/>
        </authorList>
    </citation>
    <scope>NUCLEOTIDE SEQUENCE</scope>
    <source>
        <strain evidence="10">I ESC-2004</strain>
    </source>
</reference>
<dbReference type="GO" id="GO:0005634">
    <property type="term" value="C:nucleus"/>
    <property type="evidence" value="ECO:0007669"/>
    <property type="project" value="UniProtKB-SubCell"/>
</dbReference>
<name>R7ULF7_CAPTE</name>
<gene>
    <name evidence="8" type="ORF">CAPTEDRAFT_148410</name>
</gene>
<proteinExistence type="predicted"/>
<evidence type="ECO:0000256" key="5">
    <source>
        <dbReference type="PROSITE-ProRule" id="PRU00459"/>
    </source>
</evidence>
<dbReference type="GO" id="GO:0045892">
    <property type="term" value="P:negative regulation of DNA-templated transcription"/>
    <property type="evidence" value="ECO:0007669"/>
    <property type="project" value="TreeGrafter"/>
</dbReference>
<dbReference type="Pfam" id="PF02820">
    <property type="entry name" value="MBT"/>
    <property type="match status" value="4"/>
</dbReference>
<dbReference type="SUPFAM" id="SSF47769">
    <property type="entry name" value="SAM/Pointed domain"/>
    <property type="match status" value="1"/>
</dbReference>
<dbReference type="EMBL" id="AMQN01008082">
    <property type="status" value="NOT_ANNOTATED_CDS"/>
    <property type="molecule type" value="Genomic_DNA"/>
</dbReference>
<dbReference type="PROSITE" id="PS51079">
    <property type="entry name" value="MBT"/>
    <property type="match status" value="4"/>
</dbReference>
<feature type="domain" description="SAM" evidence="7">
    <location>
        <begin position="724"/>
        <end position="790"/>
    </location>
</feature>
<evidence type="ECO:0000259" key="7">
    <source>
        <dbReference type="SMART" id="SM00454"/>
    </source>
</evidence>
<dbReference type="STRING" id="283909.R7ULF7"/>
<dbReference type="InterPro" id="IPR050548">
    <property type="entry name" value="PcG_chromatin_remod_factors"/>
</dbReference>
<organism evidence="8">
    <name type="scientific">Capitella teleta</name>
    <name type="common">Polychaete worm</name>
    <dbReference type="NCBI Taxonomy" id="283909"/>
    <lineage>
        <taxon>Eukaryota</taxon>
        <taxon>Metazoa</taxon>
        <taxon>Spiralia</taxon>
        <taxon>Lophotrochozoa</taxon>
        <taxon>Annelida</taxon>
        <taxon>Polychaeta</taxon>
        <taxon>Sedentaria</taxon>
        <taxon>Scolecida</taxon>
        <taxon>Capitellidae</taxon>
        <taxon>Capitella</taxon>
    </lineage>
</organism>
<dbReference type="AlphaFoldDB" id="R7ULF7"/>
<feature type="region of interest" description="Disordered" evidence="6">
    <location>
        <begin position="592"/>
        <end position="645"/>
    </location>
</feature>
<dbReference type="CDD" id="cd20096">
    <property type="entry name" value="MBT_SFMBT_rpt4"/>
    <property type="match status" value="1"/>
</dbReference>
<reference evidence="9" key="3">
    <citation type="submission" date="2015-06" db="UniProtKB">
        <authorList>
            <consortium name="EnsemblMetazoa"/>
        </authorList>
    </citation>
    <scope>IDENTIFICATION</scope>
</reference>
<dbReference type="SMART" id="SM00454">
    <property type="entry name" value="SAM"/>
    <property type="match status" value="1"/>
</dbReference>
<dbReference type="Pfam" id="PF12140">
    <property type="entry name" value="SLED"/>
    <property type="match status" value="1"/>
</dbReference>
<evidence type="ECO:0000256" key="2">
    <source>
        <dbReference type="ARBA" id="ARBA00022491"/>
    </source>
</evidence>
<feature type="repeat" description="MBT" evidence="5">
    <location>
        <begin position="75"/>
        <end position="174"/>
    </location>
</feature>
<dbReference type="SUPFAM" id="SSF63748">
    <property type="entry name" value="Tudor/PWWP/MBT"/>
    <property type="match status" value="4"/>
</dbReference>
<keyword evidence="3" id="KW-0677">Repeat</keyword>
<dbReference type="Gene3D" id="2.30.30.140">
    <property type="match status" value="4"/>
</dbReference>
<dbReference type="Pfam" id="PF07647">
    <property type="entry name" value="SAM_2"/>
    <property type="match status" value="1"/>
</dbReference>
<dbReference type="PANTHER" id="PTHR12247:SF129">
    <property type="entry name" value="SOP-2-RELATED PROTEIN 3"/>
    <property type="match status" value="1"/>
</dbReference>
<reference evidence="8 10" key="2">
    <citation type="journal article" date="2013" name="Nature">
        <title>Insights into bilaterian evolution from three spiralian genomes.</title>
        <authorList>
            <person name="Simakov O."/>
            <person name="Marletaz F."/>
            <person name="Cho S.J."/>
            <person name="Edsinger-Gonzales E."/>
            <person name="Havlak P."/>
            <person name="Hellsten U."/>
            <person name="Kuo D.H."/>
            <person name="Larsson T."/>
            <person name="Lv J."/>
            <person name="Arendt D."/>
            <person name="Savage R."/>
            <person name="Osoegawa K."/>
            <person name="de Jong P."/>
            <person name="Grimwood J."/>
            <person name="Chapman J.A."/>
            <person name="Shapiro H."/>
            <person name="Aerts A."/>
            <person name="Otillar R.P."/>
            <person name="Terry A.Y."/>
            <person name="Boore J.L."/>
            <person name="Grigoriev I.V."/>
            <person name="Lindberg D.R."/>
            <person name="Seaver E.C."/>
            <person name="Weisblat D.A."/>
            <person name="Putnam N.H."/>
            <person name="Rokhsar D.S."/>
        </authorList>
    </citation>
    <scope>NUCLEOTIDE SEQUENCE</scope>
    <source>
        <strain evidence="8 10">I ESC-2004</strain>
    </source>
</reference>
<dbReference type="EMBL" id="KB302153">
    <property type="protein sequence ID" value="ELU04767.1"/>
    <property type="molecule type" value="Genomic_DNA"/>
</dbReference>
<keyword evidence="2" id="KW-0678">Repressor</keyword>
<dbReference type="EnsemblMetazoa" id="CapteT148410">
    <property type="protein sequence ID" value="CapteP148410"/>
    <property type="gene ID" value="CapteG148410"/>
</dbReference>
<dbReference type="InterPro" id="IPR013761">
    <property type="entry name" value="SAM/pointed_sf"/>
</dbReference>
<evidence type="ECO:0000313" key="8">
    <source>
        <dbReference type="EMBL" id="ELU04767.1"/>
    </source>
</evidence>
<feature type="compositionally biased region" description="Polar residues" evidence="6">
    <location>
        <begin position="626"/>
        <end position="636"/>
    </location>
</feature>
<feature type="repeat" description="MBT" evidence="5">
    <location>
        <begin position="298"/>
        <end position="396"/>
    </location>
</feature>
<feature type="repeat" description="MBT" evidence="5">
    <location>
        <begin position="185"/>
        <end position="290"/>
    </location>
</feature>
<evidence type="ECO:0000256" key="3">
    <source>
        <dbReference type="ARBA" id="ARBA00022737"/>
    </source>
</evidence>
<evidence type="ECO:0000313" key="9">
    <source>
        <dbReference type="EnsemblMetazoa" id="CapteP148410"/>
    </source>
</evidence>
<protein>
    <recommendedName>
        <fullName evidence="7">SAM domain-containing protein</fullName>
    </recommendedName>
</protein>
<dbReference type="SMART" id="SM00561">
    <property type="entry name" value="MBT"/>
    <property type="match status" value="4"/>
</dbReference>
<dbReference type="CDD" id="cd20093">
    <property type="entry name" value="MBT_SFMBT_rpt1"/>
    <property type="match status" value="1"/>
</dbReference>
<dbReference type="InterPro" id="IPR004092">
    <property type="entry name" value="Mbt"/>
</dbReference>
<dbReference type="OMA" id="HWSLKNG"/>
<dbReference type="GO" id="GO:0042393">
    <property type="term" value="F:histone binding"/>
    <property type="evidence" value="ECO:0007669"/>
    <property type="project" value="TreeGrafter"/>
</dbReference>
<accession>R7ULF7</accession>
<dbReference type="PANTHER" id="PTHR12247">
    <property type="entry name" value="POLYCOMB GROUP PROTEIN"/>
    <property type="match status" value="1"/>
</dbReference>
<keyword evidence="4" id="KW-0539">Nucleus</keyword>
<evidence type="ECO:0000256" key="6">
    <source>
        <dbReference type="SAM" id="MobiDB-lite"/>
    </source>
</evidence>
<dbReference type="GO" id="GO:0003682">
    <property type="term" value="F:chromatin binding"/>
    <property type="evidence" value="ECO:0007669"/>
    <property type="project" value="TreeGrafter"/>
</dbReference>
<evidence type="ECO:0000313" key="10">
    <source>
        <dbReference type="Proteomes" id="UP000014760"/>
    </source>
</evidence>
<dbReference type="OrthoDB" id="5800688at2759"/>
<feature type="repeat" description="MBT" evidence="5">
    <location>
        <begin position="1"/>
        <end position="67"/>
    </location>
</feature>
<sequence length="796" mass="90774">MRLEVPNKDEDDTYWVATVMMAAGQLLRLRFEGFQDNSTCDFWLDACASDLHPVGWCRSNEKKYSPPQVVKDKVEKWEDLLNELTESQSSSTHGATQKLSGTAPIDQIQTDTWLEVQNDHNPHTVWLAKVIQNVGGRLRLQHAGELATFWLFYLNCRLHPIGWAAELEYQLEPPPSVLKYLGSEEKCKEELTKAQSLADDNPFPSHIFEDLEQAAPHEFKEGWRLEAIHPVTHATLHPATVSKVIDDTYFMVQIDDLKETPSVQMCCHGNSPGLFPIHWSMYKGVKLVSPKGWSKSDFDWKEYLEAVKAEAAPESSFTNTFIPEHEFKRGMKLEVVDPIQPDAICAATITRVHDQLLWLHLDSANKMLSNYIVHVDSNDIFPIGWCDCNNYPLRPPKRSSYKKSSKKVAIVQPDKTPFCFIILFFSLSQGNICQQMNTEFNSKLYPGNGWCPKIYFNHRCFSGAYLSKGRIAALPRCVGPGPVVLVMKEVLTMLINVAYKSSRVLRELQLEGEADPSMHLQILKAKYKGKSYCAKVEICKTRSQIEEFCRQICITLECCPNLFSTHHYEGNCPSNCWQLTKTKYSAYFGKKKKKRVGRPPGGHTNLENGPQKPGKRRRGRPPNRPSIFNTQETSTQENKEDAESVVSMETGSSCSLTEKPADVASIDREFVPKRKYKRRLPTAPMEMKTRGVKLPRYSHNMKQNKAPLPASSHDHDLLQLNSNPLYWTTEEVVEFLENTDCSDLTSIFQDQEIDGQAFMLLSLPTIQEYLELKLGPSIKLCHHIEQVKIAFYEQWA</sequence>
<keyword evidence="10" id="KW-1185">Reference proteome</keyword>